<keyword evidence="1" id="KW-0175">Coiled coil</keyword>
<keyword evidence="3" id="KW-0732">Signal</keyword>
<keyword evidence="2" id="KW-0472">Membrane</keyword>
<keyword evidence="5" id="KW-1185">Reference proteome</keyword>
<organism evidence="4 5">
    <name type="scientific">Corallincola luteus</name>
    <dbReference type="NCBI Taxonomy" id="1775177"/>
    <lineage>
        <taxon>Bacteria</taxon>
        <taxon>Pseudomonadati</taxon>
        <taxon>Pseudomonadota</taxon>
        <taxon>Gammaproteobacteria</taxon>
        <taxon>Alteromonadales</taxon>
        <taxon>Psychromonadaceae</taxon>
        <taxon>Corallincola</taxon>
    </lineage>
</organism>
<evidence type="ECO:0000256" key="2">
    <source>
        <dbReference type="SAM" id="Phobius"/>
    </source>
</evidence>
<feature type="chain" id="PRO_5047193033" evidence="3">
    <location>
        <begin position="23"/>
        <end position="216"/>
    </location>
</feature>
<proteinExistence type="predicted"/>
<feature type="signal peptide" evidence="3">
    <location>
        <begin position="1"/>
        <end position="22"/>
    </location>
</feature>
<feature type="transmembrane region" description="Helical" evidence="2">
    <location>
        <begin position="141"/>
        <end position="165"/>
    </location>
</feature>
<feature type="coiled-coil region" evidence="1">
    <location>
        <begin position="176"/>
        <end position="203"/>
    </location>
</feature>
<keyword evidence="2" id="KW-1133">Transmembrane helix</keyword>
<evidence type="ECO:0000256" key="3">
    <source>
        <dbReference type="SAM" id="SignalP"/>
    </source>
</evidence>
<protein>
    <submittedName>
        <fullName evidence="4">Uncharacterized protein</fullName>
    </submittedName>
</protein>
<evidence type="ECO:0000256" key="1">
    <source>
        <dbReference type="SAM" id="Coils"/>
    </source>
</evidence>
<dbReference type="RefSeq" id="WP_131414774.1">
    <property type="nucleotide sequence ID" value="NZ_SJXE01000002.1"/>
</dbReference>
<dbReference type="EMBL" id="SJXE01000002">
    <property type="protein sequence ID" value="TCI03931.1"/>
    <property type="molecule type" value="Genomic_DNA"/>
</dbReference>
<dbReference type="Proteomes" id="UP000292554">
    <property type="component" value="Unassembled WGS sequence"/>
</dbReference>
<sequence length="216" mass="23824">MKRKFLSLFSLFIILSTAMASAYAELTVERSSLIYSENDGAQWVNVVGIINNGNLYPAEEVLVEVSFFDEQGNLIDAVAENLYPLVVPEGEKGTFKVYTLATMPSSSYASHTVRILNSYDIIPSGECSNSTASSDDERSPLAAFLVGWGPMIIVVIIWLVVARIYNGKNSPQQKMVDLMELQVKSTEQNNREAKRLADAVEKVVNKDSDSVDGKDE</sequence>
<accession>A0ABY2ALU9</accession>
<evidence type="ECO:0000313" key="5">
    <source>
        <dbReference type="Proteomes" id="UP000292554"/>
    </source>
</evidence>
<keyword evidence="2" id="KW-0812">Transmembrane</keyword>
<name>A0ABY2ALU9_9GAMM</name>
<gene>
    <name evidence="4" type="ORF">EZV61_06975</name>
</gene>
<evidence type="ECO:0000313" key="4">
    <source>
        <dbReference type="EMBL" id="TCI03931.1"/>
    </source>
</evidence>
<comment type="caution">
    <text evidence="4">The sequence shown here is derived from an EMBL/GenBank/DDBJ whole genome shotgun (WGS) entry which is preliminary data.</text>
</comment>
<reference evidence="4 5" key="1">
    <citation type="submission" date="2019-02" db="EMBL/GenBank/DDBJ databases">
        <title>Corallincola luteus sp. nov., a marine bacterium isolated from surface sediment of Bohai Sea in China.</title>
        <authorList>
            <person name="Ren Q."/>
        </authorList>
    </citation>
    <scope>NUCLEOTIDE SEQUENCE [LARGE SCALE GENOMIC DNA]</scope>
    <source>
        <strain evidence="4 5">DASS28</strain>
    </source>
</reference>